<dbReference type="CDD" id="cd02440">
    <property type="entry name" value="AdoMet_MTases"/>
    <property type="match status" value="1"/>
</dbReference>
<dbReference type="STRING" id="1071679.BG57_01970"/>
<dbReference type="Proteomes" id="UP000597138">
    <property type="component" value="Unassembled WGS sequence"/>
</dbReference>
<evidence type="ECO:0000313" key="1">
    <source>
        <dbReference type="EMBL" id="GGD68889.1"/>
    </source>
</evidence>
<reference evidence="1" key="4">
    <citation type="submission" date="2024-05" db="EMBL/GenBank/DDBJ databases">
        <authorList>
            <person name="Sun Q."/>
            <person name="Zhou Y."/>
        </authorList>
    </citation>
    <scope>NUCLEOTIDE SEQUENCE</scope>
    <source>
        <strain evidence="1">CGMCC 1.11013</strain>
    </source>
</reference>
<dbReference type="eggNOG" id="COG2263">
    <property type="taxonomic scope" value="Bacteria"/>
</dbReference>
<keyword evidence="4" id="KW-1185">Reference proteome</keyword>
<organism evidence="2 3">
    <name type="scientific">Caballeronia grimmiae</name>
    <dbReference type="NCBI Taxonomy" id="1071679"/>
    <lineage>
        <taxon>Bacteria</taxon>
        <taxon>Pseudomonadati</taxon>
        <taxon>Pseudomonadota</taxon>
        <taxon>Betaproteobacteria</taxon>
        <taxon>Burkholderiales</taxon>
        <taxon>Burkholderiaceae</taxon>
        <taxon>Caballeronia</taxon>
    </lineage>
</organism>
<dbReference type="EMBL" id="JFHE01000001">
    <property type="protein sequence ID" value="KDR37481.1"/>
    <property type="molecule type" value="Genomic_DNA"/>
</dbReference>
<dbReference type="InterPro" id="IPR029063">
    <property type="entry name" value="SAM-dependent_MTases_sf"/>
</dbReference>
<evidence type="ECO:0000313" key="2">
    <source>
        <dbReference type="EMBL" id="KDR37481.1"/>
    </source>
</evidence>
<comment type="caution">
    <text evidence="2">The sequence shown here is derived from an EMBL/GenBank/DDBJ whole genome shotgun (WGS) entry which is preliminary data.</text>
</comment>
<evidence type="ECO:0000313" key="3">
    <source>
        <dbReference type="Proteomes" id="UP000027439"/>
    </source>
</evidence>
<dbReference type="SUPFAM" id="SSF53335">
    <property type="entry name" value="S-adenosyl-L-methionine-dependent methyltransferases"/>
    <property type="match status" value="1"/>
</dbReference>
<dbReference type="EMBL" id="BMEG01000003">
    <property type="protein sequence ID" value="GGD68889.1"/>
    <property type="molecule type" value="Genomic_DNA"/>
</dbReference>
<reference evidence="1" key="1">
    <citation type="journal article" date="2014" name="Int. J. Syst. Evol. Microbiol.">
        <title>Complete genome of a new Firmicutes species belonging to the dominant human colonic microbiota ('Ruminococcus bicirculans') reveals two chromosomes and a selective capacity to utilize plant glucans.</title>
        <authorList>
            <consortium name="NISC Comparative Sequencing Program"/>
            <person name="Wegmann U."/>
            <person name="Louis P."/>
            <person name="Goesmann A."/>
            <person name="Henrissat B."/>
            <person name="Duncan S.H."/>
            <person name="Flint H.J."/>
        </authorList>
    </citation>
    <scope>NUCLEOTIDE SEQUENCE</scope>
    <source>
        <strain evidence="1">CGMCC 1.11013</strain>
    </source>
</reference>
<sequence length="273" mass="30106">MNTSATLKAEIKRRVKWSLIGAVARLPDSVQTLLFVSSVRKYGKRVPILRVVYSGCYRTHPIDRTLGTDTGGIYPPESVTGTNGPENGNLPYMGCQPSIVRHALSQLGDVSGRTFIDIGCGKGRPMIVATEFPFDAVLGYDIAAPLVDIANRNAEIVARRFPGRTAMRAFVDDATRMPLPSKDIVAFFFNPFGAELMAIMRQKFEAALADHTIERLTIVYIYPTCAHVYDQSPMLARQASFNTPYAPSEIGYGPDLQQEVIIWNDARHAPACH</sequence>
<evidence type="ECO:0000313" key="4">
    <source>
        <dbReference type="Proteomes" id="UP000597138"/>
    </source>
</evidence>
<proteinExistence type="predicted"/>
<reference evidence="4" key="3">
    <citation type="journal article" date="2019" name="Int. J. Syst. Evol. Microbiol.">
        <title>The Global Catalogue of Microorganisms (GCM) 10K type strain sequencing project: providing services to taxonomists for standard genome sequencing and annotation.</title>
        <authorList>
            <consortium name="The Broad Institute Genomics Platform"/>
            <consortium name="The Broad Institute Genome Sequencing Center for Infectious Disease"/>
            <person name="Wu L."/>
            <person name="Ma J."/>
        </authorList>
    </citation>
    <scope>NUCLEOTIDE SEQUENCE [LARGE SCALE GENOMIC DNA]</scope>
    <source>
        <strain evidence="4">CGMCC 1.11013</strain>
    </source>
</reference>
<reference evidence="2 3" key="2">
    <citation type="submission" date="2014-03" db="EMBL/GenBank/DDBJ databases">
        <title>Draft Genome Sequences of Four Burkholderia Strains.</title>
        <authorList>
            <person name="Liu X.Y."/>
            <person name="Li C.X."/>
            <person name="Xu J.H."/>
        </authorList>
    </citation>
    <scope>NUCLEOTIDE SEQUENCE [LARGE SCALE GENOMIC DNA]</scope>
    <source>
        <strain evidence="2 3">R27</strain>
    </source>
</reference>
<protein>
    <recommendedName>
        <fullName evidence="5">Methyltransferase domain-containing protein</fullName>
    </recommendedName>
</protein>
<dbReference type="Gene3D" id="3.40.50.150">
    <property type="entry name" value="Vaccinia Virus protein VP39"/>
    <property type="match status" value="1"/>
</dbReference>
<accession>A0A069PJH2</accession>
<gene>
    <name evidence="2" type="ORF">BG57_01970</name>
    <name evidence="1" type="ORF">GCM10010985_24170</name>
</gene>
<evidence type="ECO:0008006" key="5">
    <source>
        <dbReference type="Google" id="ProtNLM"/>
    </source>
</evidence>
<dbReference type="AlphaFoldDB" id="A0A069PJH2"/>
<dbReference type="Proteomes" id="UP000027439">
    <property type="component" value="Unassembled WGS sequence"/>
</dbReference>
<name>A0A069PJH2_9BURK</name>